<protein>
    <submittedName>
        <fullName evidence="1">DUF1259 domain-containing protein</fullName>
    </submittedName>
</protein>
<accession>A0A6M1PLZ0</accession>
<keyword evidence="2" id="KW-1185">Reference proteome</keyword>
<dbReference type="Pfam" id="PF07485">
    <property type="entry name" value="DUF1529"/>
    <property type="match status" value="1"/>
</dbReference>
<dbReference type="Proteomes" id="UP000480151">
    <property type="component" value="Unassembled WGS sequence"/>
</dbReference>
<organism evidence="1 2">
    <name type="scientific">Paenibacillus apii</name>
    <dbReference type="NCBI Taxonomy" id="1850370"/>
    <lineage>
        <taxon>Bacteria</taxon>
        <taxon>Bacillati</taxon>
        <taxon>Bacillota</taxon>
        <taxon>Bacilli</taxon>
        <taxon>Bacillales</taxon>
        <taxon>Paenibacillaceae</taxon>
        <taxon>Paenibacillus</taxon>
    </lineage>
</organism>
<dbReference type="InterPro" id="IPR011094">
    <property type="entry name" value="Uncharacterised_LppY/LpqO"/>
</dbReference>
<proteinExistence type="predicted"/>
<reference evidence="1 2" key="1">
    <citation type="submission" date="2020-02" db="EMBL/GenBank/DDBJ databases">
        <authorList>
            <person name="Gao J."/>
            <person name="Sun J."/>
        </authorList>
    </citation>
    <scope>NUCLEOTIDE SEQUENCE [LARGE SCALE GENOMIC DNA]</scope>
    <source>
        <strain evidence="1 2">7124</strain>
    </source>
</reference>
<comment type="caution">
    <text evidence="1">The sequence shown here is derived from an EMBL/GenBank/DDBJ whole genome shotgun (WGS) entry which is preliminary data.</text>
</comment>
<evidence type="ECO:0000313" key="2">
    <source>
        <dbReference type="Proteomes" id="UP000480151"/>
    </source>
</evidence>
<dbReference type="EMBL" id="JAAKGU010000005">
    <property type="protein sequence ID" value="NGM83524.1"/>
    <property type="molecule type" value="Genomic_DNA"/>
</dbReference>
<name>A0A6M1PLZ0_9BACL</name>
<sequence>MGVSPLCNRFAEIFGAEAQVVNGVCVATKLRTNIKVKILGRRSKGLFTLPFGISFESVGKDGRALCLGESVILTREINPFISRLRKAGIKVTALHNHWLFTNPNIWYIHWEAIQPPLVFARNVRNASGVLTNKPVGPFLCKSSDKKKKVILRPTLAS</sequence>
<evidence type="ECO:0000313" key="1">
    <source>
        <dbReference type="EMBL" id="NGM83524.1"/>
    </source>
</evidence>
<dbReference type="AlphaFoldDB" id="A0A6M1PLZ0"/>
<gene>
    <name evidence="1" type="ORF">G5B47_13965</name>
</gene>
<dbReference type="RefSeq" id="WP_165099069.1">
    <property type="nucleotide sequence ID" value="NZ_JAAKGU010000005.1"/>
</dbReference>